<dbReference type="PROSITE" id="PS00523">
    <property type="entry name" value="SULFATASE_1"/>
    <property type="match status" value="1"/>
</dbReference>
<dbReference type="InterPro" id="IPR050738">
    <property type="entry name" value="Sulfatase"/>
</dbReference>
<feature type="domain" description="Sulfatase N-terminal" evidence="6">
    <location>
        <begin position="31"/>
        <end position="357"/>
    </location>
</feature>
<evidence type="ECO:0000313" key="8">
    <source>
        <dbReference type="Proteomes" id="UP000183038"/>
    </source>
</evidence>
<evidence type="ECO:0000259" key="6">
    <source>
        <dbReference type="Pfam" id="PF00884"/>
    </source>
</evidence>
<dbReference type="PANTHER" id="PTHR42693">
    <property type="entry name" value="ARYLSULFATASE FAMILY MEMBER"/>
    <property type="match status" value="1"/>
</dbReference>
<evidence type="ECO:0000256" key="1">
    <source>
        <dbReference type="ARBA" id="ARBA00008779"/>
    </source>
</evidence>
<dbReference type="Gene3D" id="3.30.1120.10">
    <property type="match status" value="1"/>
</dbReference>
<name>A0A1H4UVC7_9FLAO</name>
<dbReference type="GO" id="GO:0004065">
    <property type="term" value="F:arylsulfatase activity"/>
    <property type="evidence" value="ECO:0007669"/>
    <property type="project" value="TreeGrafter"/>
</dbReference>
<sequence>MKYSIYITLSIAILWFNSCAETKTEDKVIKPNVVLIVTDDQGFGDIGYYGNPHIKTPVFDSLASKSVRFDDFSVNPVCAPTRSAIMTGKYSMATGVHDTYRGGAMMAPSEVTIAEILKGAGYKTGMIGKWHLGDNYPMRPQDQGFEYTLNHLSGGIGQYGDWPNTLKRDSSYFNPILWKNGKQVQTQGYCTDVLTEAAMDYVEDNKDNPFFLYLSYNAPHGPLQLPQKYYDMYKDVDIDAGLINQGKPYPNVTNHSRENSRKVYGMVTNIDDNLRLFFKKLEDLNIDENTLVIFMTDNGPQHPRYIAGMRGKKGSVFQGGVRVPSFWYYPKAFKEARDIKTPAAHYDILPTLAELTDASLPEGLKIEGESLLPLLTKKEDSLPERIINRYWTRTAPVHYRNVSTRKGDMKLVGVGKDVDGNDKFELFNLNEDPYEQNDISAEHPALVEELKAEMDTWLNTMETSEHIVNSPMPIIGTIHENPVMLNQNDALFLKKEGVKKEFIYWDVIVDETETFDITVHFDAPIATTGKLELDLGSQIKTVNIKANGQTSFSFNNIELPKGKVTIMPKTYLKRKGELKYAYPFYIEIKG</sequence>
<dbReference type="InterPro" id="IPR017850">
    <property type="entry name" value="Alkaline_phosphatase_core_sf"/>
</dbReference>
<dbReference type="Pfam" id="PF00884">
    <property type="entry name" value="Sulfatase"/>
    <property type="match status" value="1"/>
</dbReference>
<dbReference type="SUPFAM" id="SSF53649">
    <property type="entry name" value="Alkaline phosphatase-like"/>
    <property type="match status" value="1"/>
</dbReference>
<dbReference type="AlphaFoldDB" id="A0A1H4UVC7"/>
<dbReference type="PROSITE" id="PS00149">
    <property type="entry name" value="SULFATASE_2"/>
    <property type="match status" value="1"/>
</dbReference>
<dbReference type="CDD" id="cd16146">
    <property type="entry name" value="ARS_like"/>
    <property type="match status" value="1"/>
</dbReference>
<evidence type="ECO:0000256" key="2">
    <source>
        <dbReference type="ARBA" id="ARBA00022723"/>
    </source>
</evidence>
<comment type="similarity">
    <text evidence="1">Belongs to the sulfatase family.</text>
</comment>
<proteinExistence type="inferred from homology"/>
<evidence type="ECO:0000256" key="3">
    <source>
        <dbReference type="ARBA" id="ARBA00022801"/>
    </source>
</evidence>
<feature type="signal peptide" evidence="5">
    <location>
        <begin position="1"/>
        <end position="20"/>
    </location>
</feature>
<reference evidence="7 8" key="1">
    <citation type="submission" date="2016-10" db="EMBL/GenBank/DDBJ databases">
        <authorList>
            <person name="de Groot N.N."/>
        </authorList>
    </citation>
    <scope>NUCLEOTIDE SEQUENCE [LARGE SCALE GENOMIC DNA]</scope>
    <source>
        <strain evidence="7 8">MAR_2009_71</strain>
    </source>
</reference>
<dbReference type="GO" id="GO:0046872">
    <property type="term" value="F:metal ion binding"/>
    <property type="evidence" value="ECO:0007669"/>
    <property type="project" value="UniProtKB-KW"/>
</dbReference>
<dbReference type="EMBL" id="FNTB01000001">
    <property type="protein sequence ID" value="SEC72665.1"/>
    <property type="molecule type" value="Genomic_DNA"/>
</dbReference>
<gene>
    <name evidence="7" type="ORF">SAMN05192540_3920</name>
</gene>
<organism evidence="7 8">
    <name type="scientific">Maribacter dokdonensis</name>
    <dbReference type="NCBI Taxonomy" id="320912"/>
    <lineage>
        <taxon>Bacteria</taxon>
        <taxon>Pseudomonadati</taxon>
        <taxon>Bacteroidota</taxon>
        <taxon>Flavobacteriia</taxon>
        <taxon>Flavobacteriales</taxon>
        <taxon>Flavobacteriaceae</taxon>
        <taxon>Maribacter</taxon>
    </lineage>
</organism>
<dbReference type="OrthoDB" id="756520at2"/>
<dbReference type="PANTHER" id="PTHR42693:SF53">
    <property type="entry name" value="ENDO-4-O-SULFATASE"/>
    <property type="match status" value="1"/>
</dbReference>
<feature type="chain" id="PRO_5010263681" evidence="5">
    <location>
        <begin position="21"/>
        <end position="590"/>
    </location>
</feature>
<dbReference type="RefSeq" id="WP_074674571.1">
    <property type="nucleotide sequence ID" value="NZ_FNTB01000001.1"/>
</dbReference>
<dbReference type="InterPro" id="IPR000917">
    <property type="entry name" value="Sulfatase_N"/>
</dbReference>
<keyword evidence="3" id="KW-0378">Hydrolase</keyword>
<dbReference type="Gene3D" id="3.40.720.10">
    <property type="entry name" value="Alkaline Phosphatase, subunit A"/>
    <property type="match status" value="1"/>
</dbReference>
<protein>
    <submittedName>
        <fullName evidence="7">Arylsulfatase</fullName>
    </submittedName>
</protein>
<dbReference type="InterPro" id="IPR024607">
    <property type="entry name" value="Sulfatase_CS"/>
</dbReference>
<keyword evidence="4" id="KW-0106">Calcium</keyword>
<evidence type="ECO:0000256" key="4">
    <source>
        <dbReference type="ARBA" id="ARBA00022837"/>
    </source>
</evidence>
<keyword evidence="5" id="KW-0732">Signal</keyword>
<accession>A0A1H4UVC7</accession>
<evidence type="ECO:0000313" key="7">
    <source>
        <dbReference type="EMBL" id="SEC72665.1"/>
    </source>
</evidence>
<evidence type="ECO:0000256" key="5">
    <source>
        <dbReference type="SAM" id="SignalP"/>
    </source>
</evidence>
<dbReference type="Proteomes" id="UP000183038">
    <property type="component" value="Unassembled WGS sequence"/>
</dbReference>
<keyword evidence="2" id="KW-0479">Metal-binding</keyword>